<evidence type="ECO:0000313" key="3">
    <source>
        <dbReference type="Proteomes" id="UP001363010"/>
    </source>
</evidence>
<name>A0ABU8W7U8_9BURK</name>
<feature type="region of interest" description="Disordered" evidence="1">
    <location>
        <begin position="62"/>
        <end position="82"/>
    </location>
</feature>
<dbReference type="EMBL" id="JBBKZV010000024">
    <property type="protein sequence ID" value="MEJ8825618.1"/>
    <property type="molecule type" value="Genomic_DNA"/>
</dbReference>
<dbReference type="RefSeq" id="WP_340366647.1">
    <property type="nucleotide sequence ID" value="NZ_JBBKZV010000024.1"/>
</dbReference>
<feature type="region of interest" description="Disordered" evidence="1">
    <location>
        <begin position="130"/>
        <end position="153"/>
    </location>
</feature>
<evidence type="ECO:0000256" key="1">
    <source>
        <dbReference type="SAM" id="MobiDB-lite"/>
    </source>
</evidence>
<evidence type="ECO:0000313" key="2">
    <source>
        <dbReference type="EMBL" id="MEJ8825618.1"/>
    </source>
</evidence>
<accession>A0ABU8W7U8</accession>
<gene>
    <name evidence="2" type="ORF">WKW80_26925</name>
</gene>
<reference evidence="2 3" key="1">
    <citation type="submission" date="2024-03" db="EMBL/GenBank/DDBJ databases">
        <title>Novel species of the genus Variovorax.</title>
        <authorList>
            <person name="Liu Q."/>
            <person name="Xin Y.-H."/>
        </authorList>
    </citation>
    <scope>NUCLEOTIDE SEQUENCE [LARGE SCALE GENOMIC DNA]</scope>
    <source>
        <strain evidence="2 3">KACC 18501</strain>
    </source>
</reference>
<dbReference type="Proteomes" id="UP001363010">
    <property type="component" value="Unassembled WGS sequence"/>
</dbReference>
<feature type="region of interest" description="Disordered" evidence="1">
    <location>
        <begin position="1"/>
        <end position="42"/>
    </location>
</feature>
<protein>
    <submittedName>
        <fullName evidence="2">Uncharacterized protein</fullName>
    </submittedName>
</protein>
<proteinExistence type="predicted"/>
<organism evidence="2 3">
    <name type="scientific">Variovorax humicola</name>
    <dbReference type="NCBI Taxonomy" id="1769758"/>
    <lineage>
        <taxon>Bacteria</taxon>
        <taxon>Pseudomonadati</taxon>
        <taxon>Pseudomonadota</taxon>
        <taxon>Betaproteobacteria</taxon>
        <taxon>Burkholderiales</taxon>
        <taxon>Comamonadaceae</taxon>
        <taxon>Variovorax</taxon>
    </lineage>
</organism>
<sequence length="153" mass="16185">MTGHWEGETIVPDPTPAPGSLPAYKASRAQKPPRSQADIDAEARAYDEMMAYSAACVARSKDGLGLRGPAPPTGSDAYDYNDPLANRTPAASSVTSENPIGFPSVWICERENVLGTLRAQDGPFDTVSVPAGLNRPLTQGEVDALNDKFGVQP</sequence>
<keyword evidence="3" id="KW-1185">Reference proteome</keyword>
<comment type="caution">
    <text evidence="2">The sequence shown here is derived from an EMBL/GenBank/DDBJ whole genome shotgun (WGS) entry which is preliminary data.</text>
</comment>